<name>A0A0R0M5I0_9MICR</name>
<feature type="domain" description="Brix" evidence="2">
    <location>
        <begin position="140"/>
        <end position="320"/>
    </location>
</feature>
<keyword evidence="4" id="KW-1185">Reference proteome</keyword>
<dbReference type="GO" id="GO:0019843">
    <property type="term" value="F:rRNA binding"/>
    <property type="evidence" value="ECO:0007669"/>
    <property type="project" value="InterPro"/>
</dbReference>
<gene>
    <name evidence="3" type="ORF">M153_17500014555</name>
</gene>
<feature type="compositionally biased region" description="Basic and acidic residues" evidence="1">
    <location>
        <begin position="29"/>
        <end position="50"/>
    </location>
</feature>
<dbReference type="EMBL" id="LGUB01000043">
    <property type="protein sequence ID" value="KRH94671.1"/>
    <property type="molecule type" value="Genomic_DNA"/>
</dbReference>
<dbReference type="InterPro" id="IPR007109">
    <property type="entry name" value="Brix"/>
</dbReference>
<reference evidence="3 4" key="1">
    <citation type="submission" date="2015-07" db="EMBL/GenBank/DDBJ databases">
        <title>The genome of Pseudoloma neurophilia, a relevant intracellular parasite of the zebrafish.</title>
        <authorList>
            <person name="Ndikumana S."/>
            <person name="Pelin A."/>
            <person name="Sanders J."/>
            <person name="Corradi N."/>
        </authorList>
    </citation>
    <scope>NUCLEOTIDE SEQUENCE [LARGE SCALE GENOMIC DNA]</scope>
    <source>
        <strain evidence="3 4">MK1</strain>
    </source>
</reference>
<comment type="caution">
    <text evidence="3">The sequence shown here is derived from an EMBL/GenBank/DDBJ whole genome shotgun (WGS) entry which is preliminary data.</text>
</comment>
<evidence type="ECO:0000259" key="2">
    <source>
        <dbReference type="PROSITE" id="PS50833"/>
    </source>
</evidence>
<feature type="compositionally biased region" description="Basic and acidic residues" evidence="1">
    <location>
        <begin position="68"/>
        <end position="79"/>
    </location>
</feature>
<dbReference type="GO" id="GO:0006364">
    <property type="term" value="P:rRNA processing"/>
    <property type="evidence" value="ECO:0007669"/>
    <property type="project" value="InterPro"/>
</dbReference>
<organism evidence="3 4">
    <name type="scientific">Pseudoloma neurophilia</name>
    <dbReference type="NCBI Taxonomy" id="146866"/>
    <lineage>
        <taxon>Eukaryota</taxon>
        <taxon>Fungi</taxon>
        <taxon>Fungi incertae sedis</taxon>
        <taxon>Microsporidia</taxon>
        <taxon>Pseudoloma</taxon>
    </lineage>
</organism>
<evidence type="ECO:0000313" key="3">
    <source>
        <dbReference type="EMBL" id="KRH94671.1"/>
    </source>
</evidence>
<evidence type="ECO:0000256" key="1">
    <source>
        <dbReference type="SAM" id="MobiDB-lite"/>
    </source>
</evidence>
<feature type="region of interest" description="Disordered" evidence="1">
    <location>
        <begin position="1"/>
        <end position="91"/>
    </location>
</feature>
<evidence type="ECO:0000313" key="4">
    <source>
        <dbReference type="Proteomes" id="UP000051530"/>
    </source>
</evidence>
<proteinExistence type="predicted"/>
<dbReference type="OrthoDB" id="264354at2759"/>
<feature type="compositionally biased region" description="Polar residues" evidence="1">
    <location>
        <begin position="12"/>
        <end position="23"/>
    </location>
</feature>
<dbReference type="AlphaFoldDB" id="A0A0R0M5I0"/>
<accession>A0A0R0M5I0</accession>
<protein>
    <submittedName>
        <fullName evidence="3">Putative Brix domain protein</fullName>
    </submittedName>
</protein>
<dbReference type="PROSITE" id="PS50833">
    <property type="entry name" value="BRIX"/>
    <property type="match status" value="1"/>
</dbReference>
<dbReference type="VEuPathDB" id="MicrosporidiaDB:M153_17500014555"/>
<sequence length="323" mass="38314">MKNLHKKILQRATPSTTMASQKIGQRLPFDNKKFKKRQNDSPNEKYDQKNNIRNHKQRNSKFPSSNSAKEDKKTFKIENRPFSFQKTTDQSNKKNKIIFDKKLSRKERKQEYIRLAAESKRKRTEIVKKSEPVIEKEEPESVFIIKHGKISKETKNLITGLKFSFQPHSNLKFEESNTFNKEIYKNMAKMYKIRAFFIFKETKNEKHFKLHDVKNKQSHIFKILDTSPFFVNKKFDQPALLSYSNFTNLSMYFPNALGKSTFIETENIKRVLNFSLIGNEISLRHFEITIKETRCTKVGLKELGPKIDFQHIKSFEGDLDERW</sequence>
<dbReference type="Proteomes" id="UP000051530">
    <property type="component" value="Unassembled WGS sequence"/>
</dbReference>